<dbReference type="GO" id="GO:0050909">
    <property type="term" value="P:sensory perception of taste"/>
    <property type="evidence" value="ECO:0007669"/>
    <property type="project" value="InterPro"/>
</dbReference>
<keyword evidence="5 8" id="KW-0472">Membrane</keyword>
<evidence type="ECO:0000313" key="10">
    <source>
        <dbReference type="Proteomes" id="UP001233999"/>
    </source>
</evidence>
<feature type="transmembrane region" description="Helical" evidence="8">
    <location>
        <begin position="359"/>
        <end position="381"/>
    </location>
</feature>
<reference evidence="9" key="2">
    <citation type="submission" date="2023-05" db="EMBL/GenBank/DDBJ databases">
        <authorList>
            <person name="Fouks B."/>
        </authorList>
    </citation>
    <scope>NUCLEOTIDE SEQUENCE</scope>
    <source>
        <strain evidence="9">Stay&amp;Tobe</strain>
        <tissue evidence="9">Testes</tissue>
    </source>
</reference>
<dbReference type="GO" id="GO:0007165">
    <property type="term" value="P:signal transduction"/>
    <property type="evidence" value="ECO:0007669"/>
    <property type="project" value="UniProtKB-KW"/>
</dbReference>
<feature type="transmembrane region" description="Helical" evidence="8">
    <location>
        <begin position="47"/>
        <end position="69"/>
    </location>
</feature>
<keyword evidence="10" id="KW-1185">Reference proteome</keyword>
<evidence type="ECO:0000256" key="3">
    <source>
        <dbReference type="ARBA" id="ARBA00022692"/>
    </source>
</evidence>
<accession>A0AAD8A3R8</accession>
<protein>
    <recommendedName>
        <fullName evidence="8">Gustatory receptor</fullName>
    </recommendedName>
</protein>
<evidence type="ECO:0000256" key="2">
    <source>
        <dbReference type="ARBA" id="ARBA00022475"/>
    </source>
</evidence>
<keyword evidence="3 8" id="KW-0812">Transmembrane</keyword>
<dbReference type="GO" id="GO:0030424">
    <property type="term" value="C:axon"/>
    <property type="evidence" value="ECO:0007669"/>
    <property type="project" value="TreeGrafter"/>
</dbReference>
<name>A0AAD8A3R8_DIPPU</name>
<evidence type="ECO:0000256" key="7">
    <source>
        <dbReference type="ARBA" id="ARBA00023224"/>
    </source>
</evidence>
<comment type="function">
    <text evidence="8">Gustatory receptor which mediates acceptance or avoidance behavior, depending on its substrates.</text>
</comment>
<dbReference type="AlphaFoldDB" id="A0AAD8A3R8"/>
<comment type="caution">
    <text evidence="9">The sequence shown here is derived from an EMBL/GenBank/DDBJ whole genome shotgun (WGS) entry which is preliminary data.</text>
</comment>
<reference evidence="9" key="1">
    <citation type="journal article" date="2023" name="IScience">
        <title>Live-bearing cockroach genome reveals convergent evolutionary mechanisms linked to viviparity in insects and beyond.</title>
        <authorList>
            <person name="Fouks B."/>
            <person name="Harrison M.C."/>
            <person name="Mikhailova A.A."/>
            <person name="Marchal E."/>
            <person name="English S."/>
            <person name="Carruthers M."/>
            <person name="Jennings E.C."/>
            <person name="Chiamaka E.L."/>
            <person name="Frigard R.A."/>
            <person name="Pippel M."/>
            <person name="Attardo G.M."/>
            <person name="Benoit J.B."/>
            <person name="Bornberg-Bauer E."/>
            <person name="Tobe S.S."/>
        </authorList>
    </citation>
    <scope>NUCLEOTIDE SEQUENCE</scope>
    <source>
        <strain evidence="9">Stay&amp;Tobe</strain>
    </source>
</reference>
<proteinExistence type="inferred from homology"/>
<dbReference type="GO" id="GO:0043025">
    <property type="term" value="C:neuronal cell body"/>
    <property type="evidence" value="ECO:0007669"/>
    <property type="project" value="TreeGrafter"/>
</dbReference>
<dbReference type="GO" id="GO:0030425">
    <property type="term" value="C:dendrite"/>
    <property type="evidence" value="ECO:0007669"/>
    <property type="project" value="TreeGrafter"/>
</dbReference>
<feature type="transmembrane region" description="Helical" evidence="8">
    <location>
        <begin position="437"/>
        <end position="457"/>
    </location>
</feature>
<feature type="transmembrane region" description="Helical" evidence="8">
    <location>
        <begin position="334"/>
        <end position="352"/>
    </location>
</feature>
<feature type="transmembrane region" description="Helical" evidence="8">
    <location>
        <begin position="89"/>
        <end position="106"/>
    </location>
</feature>
<evidence type="ECO:0000313" key="9">
    <source>
        <dbReference type="EMBL" id="KAJ9592100.1"/>
    </source>
</evidence>
<evidence type="ECO:0000256" key="6">
    <source>
        <dbReference type="ARBA" id="ARBA00023170"/>
    </source>
</evidence>
<comment type="similarity">
    <text evidence="8">Belongs to the insect chemoreceptor superfamily. Gustatory receptor (GR) family.</text>
</comment>
<dbReference type="GO" id="GO:0008049">
    <property type="term" value="P:male courtship behavior"/>
    <property type="evidence" value="ECO:0007669"/>
    <property type="project" value="TreeGrafter"/>
</dbReference>
<evidence type="ECO:0000256" key="8">
    <source>
        <dbReference type="RuleBase" id="RU363108"/>
    </source>
</evidence>
<evidence type="ECO:0000256" key="5">
    <source>
        <dbReference type="ARBA" id="ARBA00023136"/>
    </source>
</evidence>
<dbReference type="Proteomes" id="UP001233999">
    <property type="component" value="Unassembled WGS sequence"/>
</dbReference>
<keyword evidence="6 8" id="KW-0675">Receptor</keyword>
<dbReference type="Pfam" id="PF08395">
    <property type="entry name" value="7tm_7"/>
    <property type="match status" value="2"/>
</dbReference>
<keyword evidence="4 8" id="KW-1133">Transmembrane helix</keyword>
<dbReference type="PANTHER" id="PTHR21143:SF133">
    <property type="entry name" value="GUSTATORY AND PHEROMONE RECEPTOR 32A-RELATED"/>
    <property type="match status" value="1"/>
</dbReference>
<dbReference type="EMBL" id="JASPKZ010003845">
    <property type="protein sequence ID" value="KAJ9592100.1"/>
    <property type="molecule type" value="Genomic_DNA"/>
</dbReference>
<keyword evidence="7 8" id="KW-0807">Transducer</keyword>
<evidence type="ECO:0000256" key="4">
    <source>
        <dbReference type="ARBA" id="ARBA00022989"/>
    </source>
</evidence>
<feature type="transmembrane region" description="Helical" evidence="8">
    <location>
        <begin position="141"/>
        <end position="158"/>
    </location>
</feature>
<dbReference type="InterPro" id="IPR013604">
    <property type="entry name" value="7TM_chemorcpt"/>
</dbReference>
<organism evidence="9 10">
    <name type="scientific">Diploptera punctata</name>
    <name type="common">Pacific beetle cockroach</name>
    <dbReference type="NCBI Taxonomy" id="6984"/>
    <lineage>
        <taxon>Eukaryota</taxon>
        <taxon>Metazoa</taxon>
        <taxon>Ecdysozoa</taxon>
        <taxon>Arthropoda</taxon>
        <taxon>Hexapoda</taxon>
        <taxon>Insecta</taxon>
        <taxon>Pterygota</taxon>
        <taxon>Neoptera</taxon>
        <taxon>Polyneoptera</taxon>
        <taxon>Dictyoptera</taxon>
        <taxon>Blattodea</taxon>
        <taxon>Blaberoidea</taxon>
        <taxon>Blaberidae</taxon>
        <taxon>Diplopterinae</taxon>
        <taxon>Diploptera</taxon>
    </lineage>
</organism>
<feature type="transmembrane region" description="Helical" evidence="8">
    <location>
        <begin position="164"/>
        <end position="184"/>
    </location>
</feature>
<dbReference type="GO" id="GO:0005886">
    <property type="term" value="C:plasma membrane"/>
    <property type="evidence" value="ECO:0007669"/>
    <property type="project" value="UniProtKB-SubCell"/>
</dbReference>
<sequence length="458" mass="53406">MYQTMEENIIVYNKFKITYYLSKIACMAPISFKPQTMEITMSSRNDILGIVWIFFIVCLSIYGLVFTSFRRENSNLSDPGQVVTFKLSIPSNFILTLISIFVHNIYKRKSTAQVLETFMKLDTETQNVQKMKNKLHNYAKILYAMICISILIYASWYWRKESNFYYEFVIRIFKFIHILQIYLYGKMASLVEENISGITKCLDEANDNLHKEDCALEIEDISKEYCPKYSSTRIIRNEYKNVINTSTFSTSGCIPTISNDINLSRISHPNTFLETSNSSSFLKPSTTDSYIREQVTEILKLRLRYLKVYNAVTMFNSAHGFTIMLLILRNCIDLVNISYTVYLFAAVNERYINSNYSSFGRFLLFAFWIVHIVTLIIWLTYCSEHAIQKVKKLRDLVQIKLLNYPLPSEISEQLKLFSNQLFHNNIEFCAVGFTLNSSFLCTLLMTICSYIVVLAQFK</sequence>
<gene>
    <name evidence="9" type="ORF">L9F63_001328</name>
</gene>
<dbReference type="PANTHER" id="PTHR21143">
    <property type="entry name" value="INVERTEBRATE GUSTATORY RECEPTOR"/>
    <property type="match status" value="1"/>
</dbReference>
<comment type="subcellular location">
    <subcellularLocation>
        <location evidence="1 8">Cell membrane</location>
        <topology evidence="1 8">Multi-pass membrane protein</topology>
    </subcellularLocation>
</comment>
<keyword evidence="2 8" id="KW-1003">Cell membrane</keyword>
<evidence type="ECO:0000256" key="1">
    <source>
        <dbReference type="ARBA" id="ARBA00004651"/>
    </source>
</evidence>
<dbReference type="GO" id="GO:0007635">
    <property type="term" value="P:chemosensory behavior"/>
    <property type="evidence" value="ECO:0007669"/>
    <property type="project" value="TreeGrafter"/>
</dbReference>